<accession>A0A1I7LUZ0</accession>
<dbReference type="RefSeq" id="WP_093559537.1">
    <property type="nucleotide sequence ID" value="NZ_FPBO01000039.1"/>
</dbReference>
<dbReference type="Pfam" id="PF13302">
    <property type="entry name" value="Acetyltransf_3"/>
    <property type="match status" value="1"/>
</dbReference>
<evidence type="ECO:0000259" key="1">
    <source>
        <dbReference type="PROSITE" id="PS51186"/>
    </source>
</evidence>
<dbReference type="EMBL" id="FPBO01000039">
    <property type="protein sequence ID" value="SFV13495.1"/>
    <property type="molecule type" value="Genomic_DNA"/>
</dbReference>
<name>A0A1I7LUZ0_9BURK</name>
<sequence length="191" mass="21226">MTTLEGEFVNLRPLRVADAEITLSWRRAQRARFLNAGAASVEQQAAWIAGRPASEYNFIIELKNGRPIGMLSLTGIDLANRHGEPGRFLIGDEEGAKGVPAAVEAMKLLYKLAFEDLGLVRVCGIIAANNTLMVKWQKYLGMKEEGRLRNHLCQDGEFQDAVYLALLVEDYRKTSLPRMNVLINAARPRAA</sequence>
<dbReference type="SUPFAM" id="SSF55729">
    <property type="entry name" value="Acyl-CoA N-acyltransferases (Nat)"/>
    <property type="match status" value="1"/>
</dbReference>
<dbReference type="PANTHER" id="PTHR43415">
    <property type="entry name" value="SPERMIDINE N(1)-ACETYLTRANSFERASE"/>
    <property type="match status" value="1"/>
</dbReference>
<evidence type="ECO:0000313" key="3">
    <source>
        <dbReference type="Proteomes" id="UP000199391"/>
    </source>
</evidence>
<gene>
    <name evidence="2" type="ORF">SAMN05216552_10399</name>
</gene>
<dbReference type="OrthoDB" id="9795206at2"/>
<reference evidence="3" key="1">
    <citation type="submission" date="2016-10" db="EMBL/GenBank/DDBJ databases">
        <authorList>
            <person name="Varghese N."/>
            <person name="Submissions S."/>
        </authorList>
    </citation>
    <scope>NUCLEOTIDE SEQUENCE [LARGE SCALE GENOMIC DNA]</scope>
    <source>
        <strain evidence="3">CGMCC 1.11014</strain>
    </source>
</reference>
<dbReference type="InterPro" id="IPR016181">
    <property type="entry name" value="Acyl_CoA_acyltransferase"/>
</dbReference>
<dbReference type="PROSITE" id="PS51186">
    <property type="entry name" value="GNAT"/>
    <property type="match status" value="1"/>
</dbReference>
<dbReference type="PANTHER" id="PTHR43415:SF3">
    <property type="entry name" value="GNAT-FAMILY ACETYLTRANSFERASE"/>
    <property type="match status" value="1"/>
</dbReference>
<feature type="domain" description="N-acetyltransferase" evidence="1">
    <location>
        <begin position="9"/>
        <end position="169"/>
    </location>
</feature>
<keyword evidence="3" id="KW-1185">Reference proteome</keyword>
<dbReference type="STRING" id="1035707.SAMN05216552_10399"/>
<dbReference type="Gene3D" id="3.40.630.30">
    <property type="match status" value="1"/>
</dbReference>
<dbReference type="Proteomes" id="UP000199391">
    <property type="component" value="Unassembled WGS sequence"/>
</dbReference>
<dbReference type="GO" id="GO:0016747">
    <property type="term" value="F:acyltransferase activity, transferring groups other than amino-acyl groups"/>
    <property type="evidence" value="ECO:0007669"/>
    <property type="project" value="InterPro"/>
</dbReference>
<protein>
    <submittedName>
        <fullName evidence="2">Diamine N-acetyltransferase</fullName>
    </submittedName>
</protein>
<organism evidence="2 3">
    <name type="scientific">Pseudoduganella namucuonensis</name>
    <dbReference type="NCBI Taxonomy" id="1035707"/>
    <lineage>
        <taxon>Bacteria</taxon>
        <taxon>Pseudomonadati</taxon>
        <taxon>Pseudomonadota</taxon>
        <taxon>Betaproteobacteria</taxon>
        <taxon>Burkholderiales</taxon>
        <taxon>Oxalobacteraceae</taxon>
        <taxon>Telluria group</taxon>
        <taxon>Pseudoduganella</taxon>
    </lineage>
</organism>
<proteinExistence type="predicted"/>
<evidence type="ECO:0000313" key="2">
    <source>
        <dbReference type="EMBL" id="SFV13495.1"/>
    </source>
</evidence>
<dbReference type="AlphaFoldDB" id="A0A1I7LUZ0"/>
<keyword evidence="2" id="KW-0808">Transferase</keyword>
<dbReference type="InterPro" id="IPR000182">
    <property type="entry name" value="GNAT_dom"/>
</dbReference>